<dbReference type="Gene3D" id="3.30.565.10">
    <property type="entry name" value="Histidine kinase-like ATPase, C-terminal domain"/>
    <property type="match status" value="1"/>
</dbReference>
<comment type="subcellular location">
    <subcellularLocation>
        <location evidence="2">Cell membrane</location>
        <topology evidence="2">Multi-pass membrane protein</topology>
    </subcellularLocation>
</comment>
<dbReference type="InterPro" id="IPR005467">
    <property type="entry name" value="His_kinase_dom"/>
</dbReference>
<dbReference type="OrthoDB" id="9809766at2"/>
<reference evidence="17 18" key="1">
    <citation type="submission" date="2016-12" db="EMBL/GenBank/DDBJ databases">
        <title>Genome sequencing of Methylocaldum marinum.</title>
        <authorList>
            <person name="Takeuchi M."/>
            <person name="Kamagata Y."/>
            <person name="Hiraoka S."/>
            <person name="Oshima K."/>
            <person name="Hattori M."/>
            <person name="Iwasaki W."/>
        </authorList>
    </citation>
    <scope>NUCLEOTIDE SEQUENCE [LARGE SCALE GENOMIC DNA]</scope>
    <source>
        <strain evidence="17 18">S8</strain>
    </source>
</reference>
<dbReference type="Gene3D" id="1.10.287.130">
    <property type="match status" value="1"/>
</dbReference>
<sequence>MLRIRLALVVAISLCFVFVLGFTLYWGSHKIAQYSSRSQAAYEAFDRYQQLYREAYRYFKQRMDLLLVDQQGTAADVEMSRQRLHDAVERLKKAAATDSAATDDIEAWQSGQSELDSIARLSASLEAGMHRFDQVDRLRQEGRREAALVLLSEVLEEDIDRKFDPLIDGAINRERERALVARERMMGLVGLSSWIAVSTALVSVIFSIAAGAMLFRSIRKPIEALMRGTDEIAAGNLPYRIAIDSRDEFGYLANHFNQMAQELEAQRRKIGEAQTALEHKVAERTLELNHLNGELQRLDHARRQFFADISHELRTPITVIRGEAEVTLRGRNKDAEEYKESLQRILELSLQLGKLVNDLLFLARAETANLQYEWETLDLAELVVNASEDIRVLAQDKAIEVTLNLADAPVWVRGDKQRLRQVVFILGDNACRYSRAGSRIAICLEADGADAVLRVNDRGIGIPAQDMEMIFDRYYRSTNARRSSDDGSGLGLPVAKAIVAAHGGQISVDSSDEAGTTFAISLPQVGSAESAPDADADDFAVRREYARVSTA</sequence>
<dbReference type="CDD" id="cd00075">
    <property type="entry name" value="HATPase"/>
    <property type="match status" value="1"/>
</dbReference>
<evidence type="ECO:0000256" key="11">
    <source>
        <dbReference type="ARBA" id="ARBA00022989"/>
    </source>
</evidence>
<evidence type="ECO:0000313" key="17">
    <source>
        <dbReference type="EMBL" id="BBA36682.1"/>
    </source>
</evidence>
<evidence type="ECO:0000256" key="9">
    <source>
        <dbReference type="ARBA" id="ARBA00022777"/>
    </source>
</evidence>
<dbReference type="InterPro" id="IPR004358">
    <property type="entry name" value="Sig_transdc_His_kin-like_C"/>
</dbReference>
<dbReference type="InterPro" id="IPR036097">
    <property type="entry name" value="HisK_dim/P_sf"/>
</dbReference>
<evidence type="ECO:0000256" key="10">
    <source>
        <dbReference type="ARBA" id="ARBA00022840"/>
    </source>
</evidence>
<dbReference type="AlphaFoldDB" id="A0A250KYL7"/>
<dbReference type="Gene3D" id="6.10.340.10">
    <property type="match status" value="1"/>
</dbReference>
<dbReference type="Pfam" id="PF00672">
    <property type="entry name" value="HAMP"/>
    <property type="match status" value="1"/>
</dbReference>
<keyword evidence="18" id="KW-1185">Reference proteome</keyword>
<dbReference type="GO" id="GO:0000155">
    <property type="term" value="F:phosphorelay sensor kinase activity"/>
    <property type="evidence" value="ECO:0007669"/>
    <property type="project" value="InterPro"/>
</dbReference>
<dbReference type="GO" id="GO:0005524">
    <property type="term" value="F:ATP binding"/>
    <property type="evidence" value="ECO:0007669"/>
    <property type="project" value="UniProtKB-KW"/>
</dbReference>
<evidence type="ECO:0000256" key="5">
    <source>
        <dbReference type="ARBA" id="ARBA00022553"/>
    </source>
</evidence>
<dbReference type="RefSeq" id="WP_119631815.1">
    <property type="nucleotide sequence ID" value="NZ_AP017928.1"/>
</dbReference>
<dbReference type="InterPro" id="IPR003594">
    <property type="entry name" value="HATPase_dom"/>
</dbReference>
<evidence type="ECO:0000256" key="3">
    <source>
        <dbReference type="ARBA" id="ARBA00012438"/>
    </source>
</evidence>
<dbReference type="InterPro" id="IPR003660">
    <property type="entry name" value="HAMP_dom"/>
</dbReference>
<dbReference type="EMBL" id="AP017928">
    <property type="protein sequence ID" value="BBA36682.1"/>
    <property type="molecule type" value="Genomic_DNA"/>
</dbReference>
<dbReference type="PANTHER" id="PTHR45528:SF1">
    <property type="entry name" value="SENSOR HISTIDINE KINASE CPXA"/>
    <property type="match status" value="1"/>
</dbReference>
<name>A0A250KYL7_9GAMM</name>
<evidence type="ECO:0000313" key="18">
    <source>
        <dbReference type="Proteomes" id="UP000266313"/>
    </source>
</evidence>
<proteinExistence type="predicted"/>
<accession>A0A250KYL7</accession>
<dbReference type="FunFam" id="3.30.565.10:FF:000006">
    <property type="entry name" value="Sensor histidine kinase WalK"/>
    <property type="match status" value="1"/>
</dbReference>
<dbReference type="SMART" id="SM00304">
    <property type="entry name" value="HAMP"/>
    <property type="match status" value="1"/>
</dbReference>
<dbReference type="PRINTS" id="PR00344">
    <property type="entry name" value="BCTRLSENSOR"/>
</dbReference>
<dbReference type="InterPro" id="IPR003661">
    <property type="entry name" value="HisK_dim/P_dom"/>
</dbReference>
<dbReference type="Pfam" id="PF02518">
    <property type="entry name" value="HATPase_c"/>
    <property type="match status" value="1"/>
</dbReference>
<comment type="catalytic activity">
    <reaction evidence="1">
        <text>ATP + protein L-histidine = ADP + protein N-phospho-L-histidine.</text>
        <dbReference type="EC" id="2.7.13.3"/>
    </reaction>
</comment>
<dbReference type="Proteomes" id="UP000266313">
    <property type="component" value="Chromosome"/>
</dbReference>
<evidence type="ECO:0000259" key="16">
    <source>
        <dbReference type="PROSITE" id="PS50885"/>
    </source>
</evidence>
<evidence type="ECO:0000256" key="7">
    <source>
        <dbReference type="ARBA" id="ARBA00022692"/>
    </source>
</evidence>
<dbReference type="PROSITE" id="PS50885">
    <property type="entry name" value="HAMP"/>
    <property type="match status" value="1"/>
</dbReference>
<feature type="transmembrane region" description="Helical" evidence="14">
    <location>
        <begin position="6"/>
        <end position="27"/>
    </location>
</feature>
<evidence type="ECO:0000256" key="1">
    <source>
        <dbReference type="ARBA" id="ARBA00000085"/>
    </source>
</evidence>
<dbReference type="SMART" id="SM00387">
    <property type="entry name" value="HATPase_c"/>
    <property type="match status" value="1"/>
</dbReference>
<keyword evidence="11 14" id="KW-1133">Transmembrane helix</keyword>
<evidence type="ECO:0000256" key="2">
    <source>
        <dbReference type="ARBA" id="ARBA00004651"/>
    </source>
</evidence>
<dbReference type="GO" id="GO:0005886">
    <property type="term" value="C:plasma membrane"/>
    <property type="evidence" value="ECO:0007669"/>
    <property type="project" value="UniProtKB-SubCell"/>
</dbReference>
<dbReference type="Pfam" id="PF00512">
    <property type="entry name" value="HisKA"/>
    <property type="match status" value="1"/>
</dbReference>
<dbReference type="PANTHER" id="PTHR45528">
    <property type="entry name" value="SENSOR HISTIDINE KINASE CPXA"/>
    <property type="match status" value="1"/>
</dbReference>
<evidence type="ECO:0000259" key="15">
    <source>
        <dbReference type="PROSITE" id="PS50109"/>
    </source>
</evidence>
<evidence type="ECO:0000256" key="4">
    <source>
        <dbReference type="ARBA" id="ARBA00022475"/>
    </source>
</evidence>
<dbReference type="CDD" id="cd00082">
    <property type="entry name" value="HisKA"/>
    <property type="match status" value="1"/>
</dbReference>
<feature type="transmembrane region" description="Helical" evidence="14">
    <location>
        <begin position="185"/>
        <end position="215"/>
    </location>
</feature>
<dbReference type="SUPFAM" id="SSF47384">
    <property type="entry name" value="Homodimeric domain of signal transducing histidine kinase"/>
    <property type="match status" value="1"/>
</dbReference>
<dbReference type="InterPro" id="IPR050398">
    <property type="entry name" value="HssS/ArlS-like"/>
</dbReference>
<dbReference type="FunFam" id="1.10.287.130:FF:000001">
    <property type="entry name" value="Two-component sensor histidine kinase"/>
    <property type="match status" value="1"/>
</dbReference>
<dbReference type="PROSITE" id="PS50109">
    <property type="entry name" value="HIS_KIN"/>
    <property type="match status" value="1"/>
</dbReference>
<keyword evidence="5" id="KW-0597">Phosphoprotein</keyword>
<evidence type="ECO:0000256" key="6">
    <source>
        <dbReference type="ARBA" id="ARBA00022679"/>
    </source>
</evidence>
<dbReference type="SMART" id="SM00388">
    <property type="entry name" value="HisKA"/>
    <property type="match status" value="1"/>
</dbReference>
<evidence type="ECO:0000256" key="14">
    <source>
        <dbReference type="SAM" id="Phobius"/>
    </source>
</evidence>
<keyword evidence="8" id="KW-0547">Nucleotide-binding</keyword>
<organism evidence="17 18">
    <name type="scientific">Methylocaldum marinum</name>
    <dbReference type="NCBI Taxonomy" id="1432792"/>
    <lineage>
        <taxon>Bacteria</taxon>
        <taxon>Pseudomonadati</taxon>
        <taxon>Pseudomonadota</taxon>
        <taxon>Gammaproteobacteria</taxon>
        <taxon>Methylococcales</taxon>
        <taxon>Methylococcaceae</taxon>
        <taxon>Methylocaldum</taxon>
    </lineage>
</organism>
<keyword evidence="9 17" id="KW-0418">Kinase</keyword>
<evidence type="ECO:0000256" key="13">
    <source>
        <dbReference type="ARBA" id="ARBA00023136"/>
    </source>
</evidence>
<keyword evidence="6" id="KW-0808">Transferase</keyword>
<keyword evidence="10" id="KW-0067">ATP-binding</keyword>
<evidence type="ECO:0000256" key="8">
    <source>
        <dbReference type="ARBA" id="ARBA00022741"/>
    </source>
</evidence>
<gene>
    <name evidence="17" type="ORF">sS8_4759</name>
</gene>
<feature type="domain" description="HAMP" evidence="16">
    <location>
        <begin position="216"/>
        <end position="268"/>
    </location>
</feature>
<dbReference type="InterPro" id="IPR036890">
    <property type="entry name" value="HATPase_C_sf"/>
</dbReference>
<evidence type="ECO:0000256" key="12">
    <source>
        <dbReference type="ARBA" id="ARBA00023012"/>
    </source>
</evidence>
<feature type="domain" description="Histidine kinase" evidence="15">
    <location>
        <begin position="308"/>
        <end position="526"/>
    </location>
</feature>
<dbReference type="SUPFAM" id="SSF55874">
    <property type="entry name" value="ATPase domain of HSP90 chaperone/DNA topoisomerase II/histidine kinase"/>
    <property type="match status" value="1"/>
</dbReference>
<dbReference type="SUPFAM" id="SSF158472">
    <property type="entry name" value="HAMP domain-like"/>
    <property type="match status" value="1"/>
</dbReference>
<keyword evidence="13 14" id="KW-0472">Membrane</keyword>
<protein>
    <recommendedName>
        <fullName evidence="3">histidine kinase</fullName>
        <ecNumber evidence="3">2.7.13.3</ecNumber>
    </recommendedName>
</protein>
<keyword evidence="12" id="KW-0902">Two-component regulatory system</keyword>
<keyword evidence="7 14" id="KW-0812">Transmembrane</keyword>
<keyword evidence="4" id="KW-1003">Cell membrane</keyword>
<dbReference type="CDD" id="cd06225">
    <property type="entry name" value="HAMP"/>
    <property type="match status" value="1"/>
</dbReference>
<dbReference type="EC" id="2.7.13.3" evidence="3"/>
<dbReference type="KEGG" id="mmai:sS8_4759"/>